<dbReference type="EMBL" id="CP001025">
    <property type="protein sequence ID" value="ACB65016.1"/>
    <property type="molecule type" value="Genomic_DNA"/>
</dbReference>
<dbReference type="PANTHER" id="PTHR30023:SF0">
    <property type="entry name" value="PENICILLIN-SENSITIVE CARBOXYPEPTIDASE A"/>
    <property type="match status" value="1"/>
</dbReference>
<evidence type="ECO:0000256" key="2">
    <source>
        <dbReference type="ARBA" id="ARBA00022801"/>
    </source>
</evidence>
<evidence type="ECO:0000313" key="3">
    <source>
        <dbReference type="EMBL" id="ACB65016.1"/>
    </source>
</evidence>
<comment type="similarity">
    <text evidence="1">Belongs to the peptidase S13 family.</text>
</comment>
<dbReference type="Proteomes" id="UP000001680">
    <property type="component" value="Chromosome 1"/>
</dbReference>
<name>B1YVV5_BURA4</name>
<gene>
    <name evidence="3" type="ordered locus">BamMC406_2539</name>
</gene>
<dbReference type="AlphaFoldDB" id="B1YVV5"/>
<dbReference type="PRINTS" id="PR00922">
    <property type="entry name" value="DADACBPTASE3"/>
</dbReference>
<dbReference type="GO" id="GO:0009002">
    <property type="term" value="F:serine-type D-Ala-D-Ala carboxypeptidase activity"/>
    <property type="evidence" value="ECO:0007669"/>
    <property type="project" value="UniProtKB-EC"/>
</dbReference>
<dbReference type="InterPro" id="IPR012338">
    <property type="entry name" value="Beta-lactam/transpept-like"/>
</dbReference>
<dbReference type="PANTHER" id="PTHR30023">
    <property type="entry name" value="D-ALANYL-D-ALANINE CARBOXYPEPTIDASE"/>
    <property type="match status" value="1"/>
</dbReference>
<evidence type="ECO:0000313" key="4">
    <source>
        <dbReference type="Proteomes" id="UP000001680"/>
    </source>
</evidence>
<sequence>MRTCLYNVRSGAPRALPEPLHFPYSPMPISDLSARFAPRARVCARVCLRAAAVVATCTALAFAPPAQARKKLHKEARKTAVVSPAARAAGLPASVLVALQRAKVPASAMSVVVERVGDPEPLIEWNANRPMLPASTMKLVTTFSGLSILGPDFRWRTTAYADGPVDPDGTLQGNLYIKGTGDPKLVPEELIDLVDKLRKAGVKRVAGGLVLDKSYFAASTRDLPSFDDDVSAPYNVGPDPLLYAFKAVSFTVTPGDDGKIAVDVLPPLANLSIDNQLYEGSGSCGAAAAAARPTLTAGSGIMTASFAGDYPLRCGARTTNLAILDHTTFFARGFLALWQQDGGTIAGPVSEGKVPTTARPLAVHHSPVLGSIVYDINKFSNNVMARNLFLTIGAVAGKPPATPEQSSRAIQAFLRKNGIAMPDLALENGSGLSRDEHVSALSLAALLQAANASPIAQAFVDSLPVAGIDGTMKNRLTNAGVLGNAHIKTGTLRDVRAIAGYVAGADGQSYVVVSFINDDHAEAARAAHDTLLEWIYAGAH</sequence>
<protein>
    <submittedName>
        <fullName evidence="3">D-alanyl-D-alanine carboxypeptidase/D-alanyl-D-alanine-endopeptidase</fullName>
        <ecNumber evidence="3">3.4.16.4</ecNumber>
    </submittedName>
</protein>
<dbReference type="MEROPS" id="S13.003"/>
<proteinExistence type="inferred from homology"/>
<dbReference type="GO" id="GO:0000270">
    <property type="term" value="P:peptidoglycan metabolic process"/>
    <property type="evidence" value="ECO:0007669"/>
    <property type="project" value="TreeGrafter"/>
</dbReference>
<dbReference type="Pfam" id="PF02113">
    <property type="entry name" value="Peptidase_S13"/>
    <property type="match status" value="1"/>
</dbReference>
<evidence type="ECO:0000256" key="1">
    <source>
        <dbReference type="ARBA" id="ARBA00006096"/>
    </source>
</evidence>
<organism evidence="3 4">
    <name type="scientific">Burkholderia ambifaria (strain MC40-6)</name>
    <dbReference type="NCBI Taxonomy" id="398577"/>
    <lineage>
        <taxon>Bacteria</taxon>
        <taxon>Pseudomonadati</taxon>
        <taxon>Pseudomonadota</taxon>
        <taxon>Betaproteobacteria</taxon>
        <taxon>Burkholderiales</taxon>
        <taxon>Burkholderiaceae</taxon>
        <taxon>Burkholderia</taxon>
        <taxon>Burkholderia cepacia complex</taxon>
    </lineage>
</organism>
<dbReference type="GO" id="GO:0006508">
    <property type="term" value="P:proteolysis"/>
    <property type="evidence" value="ECO:0007669"/>
    <property type="project" value="InterPro"/>
</dbReference>
<accession>B1YVV5</accession>
<dbReference type="HOGENOM" id="CLU_017692_2_1_4"/>
<keyword evidence="3" id="KW-0121">Carboxypeptidase</keyword>
<dbReference type="Gene3D" id="3.40.710.10">
    <property type="entry name" value="DD-peptidase/beta-lactamase superfamily"/>
    <property type="match status" value="2"/>
</dbReference>
<dbReference type="KEGG" id="bac:BamMC406_2539"/>
<reference evidence="4" key="1">
    <citation type="submission" date="2008-04" db="EMBL/GenBank/DDBJ databases">
        <title>Complete sequence of chromosome 1 of Burkholderia ambifaria MC40-6.</title>
        <authorList>
            <person name="Copeland A."/>
            <person name="Lucas S."/>
            <person name="Lapidus A."/>
            <person name="Glavina del Rio T."/>
            <person name="Dalin E."/>
            <person name="Tice H."/>
            <person name="Pitluck S."/>
            <person name="Chain P."/>
            <person name="Malfatti S."/>
            <person name="Shin M."/>
            <person name="Vergez L."/>
            <person name="Lang D."/>
            <person name="Schmutz J."/>
            <person name="Larimer F."/>
            <person name="Land M."/>
            <person name="Hauser L."/>
            <person name="Kyrpides N."/>
            <person name="Lykidis A."/>
            <person name="Ramette A."/>
            <person name="Konstantinidis K."/>
            <person name="Tiedje J."/>
            <person name="Richardson P."/>
        </authorList>
    </citation>
    <scope>NUCLEOTIDE SEQUENCE [LARGE SCALE GENOMIC DNA]</scope>
    <source>
        <strain evidence="4">MC40-6</strain>
    </source>
</reference>
<dbReference type="Gene3D" id="3.50.80.20">
    <property type="entry name" value="D-Ala-D-Ala carboxypeptidase C, peptidase S13"/>
    <property type="match status" value="1"/>
</dbReference>
<dbReference type="SUPFAM" id="SSF56601">
    <property type="entry name" value="beta-lactamase/transpeptidase-like"/>
    <property type="match status" value="1"/>
</dbReference>
<keyword evidence="2 3" id="KW-0378">Hydrolase</keyword>
<dbReference type="InterPro" id="IPR000667">
    <property type="entry name" value="Peptidase_S13"/>
</dbReference>
<dbReference type="EC" id="3.4.16.4" evidence="3"/>
<dbReference type="NCBIfam" id="TIGR00666">
    <property type="entry name" value="PBP4"/>
    <property type="match status" value="1"/>
</dbReference>
<keyword evidence="3" id="KW-0645">Protease</keyword>